<evidence type="ECO:0000313" key="4">
    <source>
        <dbReference type="EMBL" id="KAI9562748.1"/>
    </source>
</evidence>
<comment type="caution">
    <text evidence="4">The sequence shown here is derived from an EMBL/GenBank/DDBJ whole genome shotgun (WGS) entry which is preliminary data.</text>
</comment>
<evidence type="ECO:0000256" key="2">
    <source>
        <dbReference type="ARBA" id="ARBA00024195"/>
    </source>
</evidence>
<comment type="similarity">
    <text evidence="2">Belongs to the peptidase S1 family. CLIP subfamily.</text>
</comment>
<organism evidence="4 5">
    <name type="scientific">Daphnia sinensis</name>
    <dbReference type="NCBI Taxonomy" id="1820382"/>
    <lineage>
        <taxon>Eukaryota</taxon>
        <taxon>Metazoa</taxon>
        <taxon>Ecdysozoa</taxon>
        <taxon>Arthropoda</taxon>
        <taxon>Crustacea</taxon>
        <taxon>Branchiopoda</taxon>
        <taxon>Diplostraca</taxon>
        <taxon>Cladocera</taxon>
        <taxon>Anomopoda</taxon>
        <taxon>Daphniidae</taxon>
        <taxon>Daphnia</taxon>
        <taxon>Daphnia similis group</taxon>
    </lineage>
</organism>
<dbReference type="Pfam" id="PF00089">
    <property type="entry name" value="Trypsin"/>
    <property type="match status" value="1"/>
</dbReference>
<sequence>MKVFIQTTASCGTKSICGGTIIGPNHVLTAASCFDRKPYTETKIFMKTYTINPMDADAVIRGVANQHIFVHPNYARDSMGTPINDIAILAFRPCLYYYINNDLINKVNLPVVGETNSYLYYSGQAVGWGYISNGR</sequence>
<dbReference type="EMBL" id="WJBH02000002">
    <property type="protein sequence ID" value="KAI9562748.1"/>
    <property type="molecule type" value="Genomic_DNA"/>
</dbReference>
<accession>A0AAD5LI48</accession>
<evidence type="ECO:0000256" key="1">
    <source>
        <dbReference type="ARBA" id="ARBA00023157"/>
    </source>
</evidence>
<dbReference type="AlphaFoldDB" id="A0AAD5LI48"/>
<dbReference type="GO" id="GO:0006508">
    <property type="term" value="P:proteolysis"/>
    <property type="evidence" value="ECO:0007669"/>
    <property type="project" value="InterPro"/>
</dbReference>
<reference evidence="4 5" key="1">
    <citation type="submission" date="2022-05" db="EMBL/GenBank/DDBJ databases">
        <title>A multi-omics perspective on studying reproductive biology in Daphnia sinensis.</title>
        <authorList>
            <person name="Jia J."/>
        </authorList>
    </citation>
    <scope>NUCLEOTIDE SEQUENCE [LARGE SCALE GENOMIC DNA]</scope>
    <source>
        <strain evidence="4 5">WSL</strain>
    </source>
</reference>
<keyword evidence="5" id="KW-1185">Reference proteome</keyword>
<dbReference type="InterPro" id="IPR009003">
    <property type="entry name" value="Peptidase_S1_PA"/>
</dbReference>
<dbReference type="PANTHER" id="PTHR24256">
    <property type="entry name" value="TRYPTASE-RELATED"/>
    <property type="match status" value="1"/>
</dbReference>
<dbReference type="Gene3D" id="2.40.10.10">
    <property type="entry name" value="Trypsin-like serine proteases"/>
    <property type="match status" value="2"/>
</dbReference>
<dbReference type="PROSITE" id="PS51257">
    <property type="entry name" value="PROKAR_LIPOPROTEIN"/>
    <property type="match status" value="1"/>
</dbReference>
<name>A0AAD5LI48_9CRUS</name>
<evidence type="ECO:0000313" key="5">
    <source>
        <dbReference type="Proteomes" id="UP000820818"/>
    </source>
</evidence>
<evidence type="ECO:0000259" key="3">
    <source>
        <dbReference type="Pfam" id="PF00089"/>
    </source>
</evidence>
<dbReference type="InterPro" id="IPR001254">
    <property type="entry name" value="Trypsin_dom"/>
</dbReference>
<dbReference type="InterPro" id="IPR051487">
    <property type="entry name" value="Ser/Thr_Proteases_Immune/Dev"/>
</dbReference>
<protein>
    <recommendedName>
        <fullName evidence="3">Peptidase S1 domain-containing protein</fullName>
    </recommendedName>
</protein>
<dbReference type="SUPFAM" id="SSF50494">
    <property type="entry name" value="Trypsin-like serine proteases"/>
    <property type="match status" value="1"/>
</dbReference>
<gene>
    <name evidence="4" type="ORF">GHT06_010202</name>
</gene>
<dbReference type="Proteomes" id="UP000820818">
    <property type="component" value="Linkage Group LG2"/>
</dbReference>
<proteinExistence type="inferred from homology"/>
<feature type="domain" description="Peptidase S1" evidence="3">
    <location>
        <begin position="5"/>
        <end position="133"/>
    </location>
</feature>
<dbReference type="GO" id="GO:0004252">
    <property type="term" value="F:serine-type endopeptidase activity"/>
    <property type="evidence" value="ECO:0007669"/>
    <property type="project" value="InterPro"/>
</dbReference>
<dbReference type="InterPro" id="IPR043504">
    <property type="entry name" value="Peptidase_S1_PA_chymotrypsin"/>
</dbReference>
<keyword evidence="1" id="KW-1015">Disulfide bond</keyword>